<sequence length="2297" mass="255521">MDLLNNNNSTDPSQLPVDVTSNHGDSPTLNVSQKPRRQRTHFTSHQLTELENWFSRNRYPDMATREDIATWINLTEPRVRIWFKNRRSKWRKKERHLVAPDHKAFHSTPINTNYLNQPLPQTQFEDTHSFYGTHSWQQSYRNPTGMTTALGWTLKNPSLGNSVNYSALTTQTPNNPSLVHQTWNLSTHLTYLEDLLVPTSGKNTDAYKFGQTCNVPGYTGQFCENPICEEVNVPGPNPSPGLMAATIDFAFDSSCSNAMSLYIDSTMKSFQIELSTLTASKSSILLFNSSGISFLPDSIETDDEPLSVVYFYNPLPPGEYKLIPSTDLSTACYIYVNSYVTGDIKIGFVPHDDYSLAPERNDFPIDNLFQNQLNTIVAQRINIKSPGSIAGITLFQGTNMMPRPRKMSIRYGCTNEYYYSSIRCNDLATYFIRVDGFDFFGNQFRRVKTFSCEVDTETTKSHDIQTTQSPFVPLICLNNGTLVTDPKTNSQTCFCQGAFYGATCGTSYCFNDGINLSNGECLCKPSFSGPNCESVSCLPDSGITTNEDYYTPVFVIRLRVQLSSVISDLAVVIADLAQLYSDDRKWFQQFGLVVFNNYGATFNTTFFDNTEDLVVALEKYASTMDDTGDCSDSTFEAVSTALSTFILGNKSPLYVISDVIADISDTSIVDVVSELDSIYLSPIYFIQLQSKIDGDGCNAYDESTPAFKALKTVSRRSGGDVYVIQENEYDDVGPFIQSHFTYTYFMSELLYLNDQEVCSDQPNRTIITVDKDFFQLTIVGTGSNLAVELLSPLGTRKFASLVTNLANAYVWTVTGLEIGNWEVNIIGSVEFMSECSIRMYSNLDPDSFAFTEHYQVSYGFTFATQLDLINRQPVVGKPNSFVAKVSNIDNSIDGTIRSELYIYEYIDDKRTLSFAANGDWRDNCDYNFIFPAYTCHTPNQILGSMYCSYIAPPKQNTCQNGGVLNNGTCICSNYFKGDHCQEIICQNGGTSYKSFCECPPAVVGEYCQTMSCTIKNEQPPQFRDSRTLVFVLDMSYWNFELLGGLDSQIVDLITSILYPSSTYIDTVKVIGYDDIQTILLGEANRTSLQPTRDAFDNAEEIASTNRQVCLHTRQWQALRMAEQLSKDGSIVVLFASAIPDQTDLDFAARVGESYVERKLSLHAWVSAYGNNAYVCNEVSPVFSLTRTIAEQTYNGAYFEISGDSYDYVFTVISGFIDNNILYKKTIKECNGTCSVWFPVDSHVQNVFIRVNGHQEGVSYSIVQPNGQILNDNFELLSDPNVGLAIIELRQSCPEYYKPFGKQHCYTFNSEPDAYNDALKACQSDNAHLLDITSAEREALVDEIMADAFVDTIWLGLNSIEGILFGWSWNEGNNPSISWTSSMYSNFANGTDMNDENKVCSMKQGKWSTVPCYLGMGYICIKSAYDDAFKASANEDAMLPRGKWSLSIQEYDQIDVEIRVHSNIRLTTGFTTNVHSDFPVTEAIGDSSLNRALTHVTQLNEGWVTANLEGTMIYSAVDNSLIAAATYQKRQSCSYQFMSQTIFCNPDNYLQQQFYMIHSGVDEFGYSFQRFEYGTCARQVTSCGNGVLKDGVCYCPELWSGPQCNIPLCQNGAILDPLKNKCNCKIGYSGYACQLPNCLIPSTTQFTTSNKTFVLIVENTLANLDALTSLQFNMEAILGSEDSSYYTELIFVTYDSLGQPPQIKIATSIFDFMDGLMNLVTTDRTTSCNLGMFEAMIIGLQSLDTPQSTVYVAARGNPNDLLNEGDFFALLLETQPQLFIHYSSIAGVCKFDPDDHVTKRMSEYAVASNGYLIPTSSLQFTTAISLVIPALYKGSVLANPIKFGNVCAATMTRYISIDESVRALTIFIYANNPNLVITDANGNNLKIINEFTDPPIKGNLSLHIFQVIDLTSYGIYIFNAQDIGICSMQIRTTVGSALYTGYVPYVLASPTVSSHLDNATAVPLSDINVIVGSIIGDAARLTYVEVYNTLSLQFQYLKFHQRTECSYHYYSDPFKCSTGQFVLKFFGIDKRGSILEREGFTSCIKMDNPQTTQTTTQIIETTSTTQVTTFSTTLLSDSSTTTHFVTPPLATTTSTVSTDRANLYIILDTSSAVPADKYSHQLSQFFVTALSRYQINSKFVNVAVGVSGGANNVEDDYPVFNGFTSINQLQNAINSDYYPQDEPQSAGQSNLAFLLGLALNKNFLDSGYDASAKPHILLYLTTNSYVEGGAVDNAEAIMESGIFKIIVVAYNPNADLQNYFDMANCIFNPANQDDLTSVATTIGDLISDANNNNAEIIC</sequence>
<organism evidence="1 2">
    <name type="scientific">Rhabditophanes sp. KR3021</name>
    <dbReference type="NCBI Taxonomy" id="114890"/>
    <lineage>
        <taxon>Eukaryota</taxon>
        <taxon>Metazoa</taxon>
        <taxon>Ecdysozoa</taxon>
        <taxon>Nematoda</taxon>
        <taxon>Chromadorea</taxon>
        <taxon>Rhabditida</taxon>
        <taxon>Tylenchina</taxon>
        <taxon>Panagrolaimomorpha</taxon>
        <taxon>Strongyloidoidea</taxon>
        <taxon>Alloionematidae</taxon>
        <taxon>Rhabditophanes</taxon>
    </lineage>
</organism>
<reference evidence="2" key="1">
    <citation type="submission" date="2016-11" db="UniProtKB">
        <authorList>
            <consortium name="WormBaseParasite"/>
        </authorList>
    </citation>
    <scope>IDENTIFICATION</scope>
    <source>
        <strain evidence="2">KR3021</strain>
    </source>
</reference>
<dbReference type="WBParaSite" id="RSKR_0000130700.1">
    <property type="protein sequence ID" value="RSKR_0000130700.1"/>
    <property type="gene ID" value="RSKR_0000130700"/>
</dbReference>
<protein>
    <submittedName>
        <fullName evidence="2">Homeobox domain-containing protein</fullName>
    </submittedName>
</protein>
<dbReference type="Proteomes" id="UP000095286">
    <property type="component" value="Unplaced"/>
</dbReference>
<evidence type="ECO:0000313" key="1">
    <source>
        <dbReference type="Proteomes" id="UP000095286"/>
    </source>
</evidence>
<accession>A0AC35TJ96</accession>
<name>A0AC35TJ96_9BILA</name>
<proteinExistence type="predicted"/>
<evidence type="ECO:0000313" key="2">
    <source>
        <dbReference type="WBParaSite" id="RSKR_0000130700.1"/>
    </source>
</evidence>